<dbReference type="InterPro" id="IPR036979">
    <property type="entry name" value="CM_dom_sf"/>
</dbReference>
<dbReference type="Proteomes" id="UP000245591">
    <property type="component" value="Unassembled WGS sequence"/>
</dbReference>
<gene>
    <name evidence="19" type="ORF">BB558_002516</name>
</gene>
<evidence type="ECO:0000256" key="4">
    <source>
        <dbReference type="ARBA" id="ARBA00004741"/>
    </source>
</evidence>
<evidence type="ECO:0000256" key="6">
    <source>
        <dbReference type="ARBA" id="ARBA00013147"/>
    </source>
</evidence>
<evidence type="ECO:0000256" key="12">
    <source>
        <dbReference type="ARBA" id="ARBA00023235"/>
    </source>
</evidence>
<reference evidence="19 20" key="1">
    <citation type="journal article" date="2018" name="MBio">
        <title>Comparative Genomics Reveals the Core Gene Toolbox for the Fungus-Insect Symbiosis.</title>
        <authorList>
            <person name="Wang Y."/>
            <person name="Stata M."/>
            <person name="Wang W."/>
            <person name="Stajich J.E."/>
            <person name="White M.M."/>
            <person name="Moncalvo J.M."/>
        </authorList>
    </citation>
    <scope>NUCLEOTIDE SEQUENCE [LARGE SCALE GENOMIC DNA]</scope>
    <source>
        <strain evidence="19 20">AUS-126-30</strain>
    </source>
</reference>
<evidence type="ECO:0000256" key="1">
    <source>
        <dbReference type="ARBA" id="ARBA00000824"/>
    </source>
</evidence>
<dbReference type="UniPathway" id="UPA00120">
    <property type="reaction ID" value="UER00203"/>
</dbReference>
<dbReference type="EC" id="4.2.1.51" evidence="6"/>
<dbReference type="PANTHER" id="PTHR21022">
    <property type="entry name" value="PREPHENATE DEHYDRATASE P PROTEIN"/>
    <property type="match status" value="1"/>
</dbReference>
<comment type="subcellular location">
    <subcellularLocation>
        <location evidence="3">Cytoplasm</location>
    </subcellularLocation>
</comment>
<evidence type="ECO:0000256" key="16">
    <source>
        <dbReference type="ARBA" id="ARBA00031520"/>
    </source>
</evidence>
<dbReference type="CDD" id="cd04905">
    <property type="entry name" value="ACT_CM-PDT"/>
    <property type="match status" value="1"/>
</dbReference>
<dbReference type="NCBIfam" id="TIGR01807">
    <property type="entry name" value="CM_P2"/>
    <property type="match status" value="1"/>
</dbReference>
<dbReference type="PROSITE" id="PS51168">
    <property type="entry name" value="CHORISMATE_MUT_2"/>
    <property type="match status" value="1"/>
</dbReference>
<dbReference type="EMBL" id="MBFU01000178">
    <property type="protein sequence ID" value="PWA01389.1"/>
    <property type="molecule type" value="Genomic_DNA"/>
</dbReference>
<keyword evidence="11" id="KW-0584">Phenylalanine biosynthesis</keyword>
<evidence type="ECO:0000256" key="2">
    <source>
        <dbReference type="ARBA" id="ARBA00002364"/>
    </source>
</evidence>
<comment type="catalytic activity">
    <reaction evidence="1">
        <text>chorismate = prephenate</text>
        <dbReference type="Rhea" id="RHEA:13897"/>
        <dbReference type="ChEBI" id="CHEBI:29748"/>
        <dbReference type="ChEBI" id="CHEBI:29934"/>
        <dbReference type="EC" id="5.4.99.5"/>
    </reaction>
</comment>
<dbReference type="PANTHER" id="PTHR21022:SF19">
    <property type="entry name" value="PREPHENATE DEHYDRATASE-RELATED"/>
    <property type="match status" value="1"/>
</dbReference>
<evidence type="ECO:0000256" key="11">
    <source>
        <dbReference type="ARBA" id="ARBA00023222"/>
    </source>
</evidence>
<organism evidence="19 20">
    <name type="scientific">Smittium angustum</name>
    <dbReference type="NCBI Taxonomy" id="133377"/>
    <lineage>
        <taxon>Eukaryota</taxon>
        <taxon>Fungi</taxon>
        <taxon>Fungi incertae sedis</taxon>
        <taxon>Zoopagomycota</taxon>
        <taxon>Kickxellomycotina</taxon>
        <taxon>Harpellomycetes</taxon>
        <taxon>Harpellales</taxon>
        <taxon>Legeriomycetaceae</taxon>
        <taxon>Smittium</taxon>
    </lineage>
</organism>
<keyword evidence="13" id="KW-0456">Lyase</keyword>
<evidence type="ECO:0000256" key="13">
    <source>
        <dbReference type="ARBA" id="ARBA00023239"/>
    </source>
</evidence>
<keyword evidence="9" id="KW-0028">Amino-acid biosynthesis</keyword>
<evidence type="ECO:0000256" key="15">
    <source>
        <dbReference type="ARBA" id="ARBA00031175"/>
    </source>
</evidence>
<proteinExistence type="predicted"/>
<dbReference type="CDD" id="cd13630">
    <property type="entry name" value="PBP2_PDT_1"/>
    <property type="match status" value="1"/>
</dbReference>
<dbReference type="InterPro" id="IPR010957">
    <property type="entry name" value="G/b/e-P-prot_chorismate_mutase"/>
</dbReference>
<evidence type="ECO:0000256" key="5">
    <source>
        <dbReference type="ARBA" id="ARBA00004817"/>
    </source>
</evidence>
<keyword evidence="12" id="KW-0413">Isomerase</keyword>
<dbReference type="SUPFAM" id="SSF53850">
    <property type="entry name" value="Periplasmic binding protein-like II"/>
    <property type="match status" value="1"/>
</dbReference>
<accession>A0A2U1J8P2</accession>
<dbReference type="InterPro" id="IPR036263">
    <property type="entry name" value="Chorismate_II_sf"/>
</dbReference>
<comment type="pathway">
    <text evidence="5">Metabolic intermediate biosynthesis; prephenate biosynthesis; prephenate from chorismate: step 1/1.</text>
</comment>
<dbReference type="GO" id="GO:0009094">
    <property type="term" value="P:L-phenylalanine biosynthetic process"/>
    <property type="evidence" value="ECO:0007669"/>
    <property type="project" value="UniProtKB-UniPathway"/>
</dbReference>
<dbReference type="InterPro" id="IPR002701">
    <property type="entry name" value="CM_II_prokaryot"/>
</dbReference>
<dbReference type="SUPFAM" id="SSF55021">
    <property type="entry name" value="ACT-like"/>
    <property type="match status" value="1"/>
</dbReference>
<evidence type="ECO:0000259" key="17">
    <source>
        <dbReference type="PROSITE" id="PS51168"/>
    </source>
</evidence>
<name>A0A2U1J8P2_SMIAN</name>
<evidence type="ECO:0000256" key="3">
    <source>
        <dbReference type="ARBA" id="ARBA00004496"/>
    </source>
</evidence>
<dbReference type="PIRSF" id="PIRSF001500">
    <property type="entry name" value="Chor_mut_pdt_Ppr"/>
    <property type="match status" value="1"/>
</dbReference>
<dbReference type="GO" id="GO:0004106">
    <property type="term" value="F:chorismate mutase activity"/>
    <property type="evidence" value="ECO:0007669"/>
    <property type="project" value="UniProtKB-EC"/>
</dbReference>
<evidence type="ECO:0000259" key="18">
    <source>
        <dbReference type="PROSITE" id="PS51171"/>
    </source>
</evidence>
<dbReference type="AlphaFoldDB" id="A0A2U1J8P2"/>
<keyword evidence="20" id="KW-1185">Reference proteome</keyword>
<dbReference type="InterPro" id="IPR045865">
    <property type="entry name" value="ACT-like_dom_sf"/>
</dbReference>
<feature type="domain" description="Chorismate mutase" evidence="17">
    <location>
        <begin position="1"/>
        <end position="92"/>
    </location>
</feature>
<dbReference type="GO" id="GO:0004664">
    <property type="term" value="F:prephenate dehydratase activity"/>
    <property type="evidence" value="ECO:0007669"/>
    <property type="project" value="UniProtKB-EC"/>
</dbReference>
<protein>
    <recommendedName>
        <fullName evidence="7">Bifunctional chorismate mutase/prephenate dehydratase</fullName>
        <ecNumber evidence="6">4.2.1.51</ecNumber>
    </recommendedName>
    <alternativeName>
        <fullName evidence="16">Chorismate mutase-prephenate dehydratase</fullName>
    </alternativeName>
    <alternativeName>
        <fullName evidence="15">p-protein</fullName>
    </alternativeName>
</protein>
<keyword evidence="8" id="KW-0963">Cytoplasm</keyword>
<dbReference type="SUPFAM" id="SSF48600">
    <property type="entry name" value="Chorismate mutase II"/>
    <property type="match status" value="1"/>
</dbReference>
<dbReference type="PROSITE" id="PS51171">
    <property type="entry name" value="PREPHENATE_DEHYDR_3"/>
    <property type="match status" value="1"/>
</dbReference>
<evidence type="ECO:0000256" key="8">
    <source>
        <dbReference type="ARBA" id="ARBA00022490"/>
    </source>
</evidence>
<evidence type="ECO:0000313" key="20">
    <source>
        <dbReference type="Proteomes" id="UP000245591"/>
    </source>
</evidence>
<feature type="domain" description="Prephenate dehydratase" evidence="18">
    <location>
        <begin position="92"/>
        <end position="270"/>
    </location>
</feature>
<keyword evidence="10" id="KW-0057">Aromatic amino acid biosynthesis</keyword>
<comment type="caution">
    <text evidence="19">The sequence shown here is derived from an EMBL/GenBank/DDBJ whole genome shotgun (WGS) entry which is preliminary data.</text>
</comment>
<dbReference type="NCBIfam" id="NF008865">
    <property type="entry name" value="PRK11898.1"/>
    <property type="match status" value="1"/>
</dbReference>
<dbReference type="Gene3D" id="3.30.70.260">
    <property type="match status" value="1"/>
</dbReference>
<dbReference type="Gene3D" id="1.20.59.10">
    <property type="entry name" value="Chorismate mutase"/>
    <property type="match status" value="1"/>
</dbReference>
<evidence type="ECO:0000256" key="7">
    <source>
        <dbReference type="ARBA" id="ARBA00014401"/>
    </source>
</evidence>
<evidence type="ECO:0000256" key="10">
    <source>
        <dbReference type="ARBA" id="ARBA00023141"/>
    </source>
</evidence>
<dbReference type="InterPro" id="IPR008242">
    <property type="entry name" value="Chor_mutase/pphenate_deHydtase"/>
</dbReference>
<dbReference type="Pfam" id="PF00800">
    <property type="entry name" value="PDT"/>
    <property type="match status" value="1"/>
</dbReference>
<dbReference type="SMART" id="SM00830">
    <property type="entry name" value="CM_2"/>
    <property type="match status" value="1"/>
</dbReference>
<comment type="function">
    <text evidence="2">Catalyzes the Claisen rearrangement of chorismate to prephenate and the decarboxylation/dehydration of prephenate to phenylpyruvate.</text>
</comment>
<dbReference type="Gene3D" id="3.40.190.10">
    <property type="entry name" value="Periplasmic binding protein-like II"/>
    <property type="match status" value="2"/>
</dbReference>
<evidence type="ECO:0000256" key="9">
    <source>
        <dbReference type="ARBA" id="ARBA00022605"/>
    </source>
</evidence>
<keyword evidence="14" id="KW-0511">Multifunctional enzyme</keyword>
<evidence type="ECO:0000313" key="19">
    <source>
        <dbReference type="EMBL" id="PWA01389.1"/>
    </source>
</evidence>
<comment type="pathway">
    <text evidence="4">Amino-acid biosynthesis; L-phenylalanine biosynthesis; phenylpyruvate from prephenate: step 1/1.</text>
</comment>
<dbReference type="InterPro" id="IPR001086">
    <property type="entry name" value="Preph_deHydtase"/>
</dbReference>
<dbReference type="GO" id="GO:0005737">
    <property type="term" value="C:cytoplasm"/>
    <property type="evidence" value="ECO:0007669"/>
    <property type="project" value="UniProtKB-SubCell"/>
</dbReference>
<dbReference type="GO" id="GO:0046417">
    <property type="term" value="P:chorismate metabolic process"/>
    <property type="evidence" value="ECO:0007669"/>
    <property type="project" value="InterPro"/>
</dbReference>
<dbReference type="UniPathway" id="UPA00121">
    <property type="reaction ID" value="UER00345"/>
</dbReference>
<sequence>MDLDSIRNKISSIDQDLVKILNERAELSVIVGKTKKKSSDPSSSPSIYVPEQEKAVFNRVIGLNTGPLPNEAITSIYREIMSASISLQENIQIGYLGPSGTFGHLAAKEKFGDSVSYIPCKTIKDVFSAVEKNQVDYGLVPIENSIFGCVVQTLDSFNSLATSKSIIVISEVYLPLQQTLLANCKLDKIKKIYSHPMAFGQAQEWLSNKLPNAQQIETNSTALGAQIASTEPYSAAIANSLCGAMYGLEILEQDISSQAGNTTRFFVISQEKKKPASKNPNKMLAMFTVDHRKAGALCLALEVFNRKNINLTAINSRPALGFIADSSVSKNWHYMFFVEAIISDTNPNEIIDSVINELNSHCLYVKLLGMYPNSL</sequence>
<dbReference type="Pfam" id="PF01817">
    <property type="entry name" value="CM_2"/>
    <property type="match status" value="1"/>
</dbReference>
<evidence type="ECO:0000256" key="14">
    <source>
        <dbReference type="ARBA" id="ARBA00023268"/>
    </source>
</evidence>